<dbReference type="EMBL" id="FJ045433">
    <property type="protein sequence ID" value="AFG65988.1"/>
    <property type="molecule type" value="Genomic_DNA"/>
</dbReference>
<dbReference type="InterPro" id="IPR032451">
    <property type="entry name" value="SMARCC_C"/>
</dbReference>
<dbReference type="EMBL" id="FJ045443">
    <property type="protein sequence ID" value="AFG65983.1"/>
    <property type="molecule type" value="Genomic_DNA"/>
</dbReference>
<keyword evidence="1" id="KW-0539">Nucleus</keyword>
<dbReference type="EMBL" id="FJ045442">
    <property type="protein sequence ID" value="AFG65990.1"/>
    <property type="molecule type" value="Genomic_DNA"/>
</dbReference>
<evidence type="ECO:0000313" key="11">
    <source>
        <dbReference type="EMBL" id="AFG65988.1"/>
    </source>
</evidence>
<evidence type="ECO:0000313" key="7">
    <source>
        <dbReference type="EMBL" id="AFG65983.1"/>
    </source>
</evidence>
<accession>H9WVE5</accession>
<dbReference type="EMBL" id="FJ045436">
    <property type="protein sequence ID" value="AFG65992.1"/>
    <property type="molecule type" value="Genomic_DNA"/>
</dbReference>
<name>H9WVE5_PINTA</name>
<dbReference type="EMBL" id="FJ045447">
    <property type="protein sequence ID" value="AFG65987.1"/>
    <property type="molecule type" value="Genomic_DNA"/>
</dbReference>
<evidence type="ECO:0000313" key="10">
    <source>
        <dbReference type="EMBL" id="AFG65987.1"/>
    </source>
</evidence>
<evidence type="ECO:0000313" key="15">
    <source>
        <dbReference type="EMBL" id="AFG65992.1"/>
    </source>
</evidence>
<dbReference type="EMBL" id="FJ045434">
    <property type="protein sequence ID" value="AFG65989.1"/>
    <property type="molecule type" value="Genomic_DNA"/>
</dbReference>
<organism evidence="11">
    <name type="scientific">Pinus taeda</name>
    <name type="common">Loblolly pine</name>
    <dbReference type="NCBI Taxonomy" id="3352"/>
    <lineage>
        <taxon>Eukaryota</taxon>
        <taxon>Viridiplantae</taxon>
        <taxon>Streptophyta</taxon>
        <taxon>Embryophyta</taxon>
        <taxon>Tracheophyta</taxon>
        <taxon>Spermatophyta</taxon>
        <taxon>Pinopsida</taxon>
        <taxon>Pinidae</taxon>
        <taxon>Conifers I</taxon>
        <taxon>Pinales</taxon>
        <taxon>Pinaceae</taxon>
        <taxon>Pinus</taxon>
        <taxon>Pinus subgen. Pinus</taxon>
    </lineage>
</organism>
<evidence type="ECO:0000313" key="12">
    <source>
        <dbReference type="EMBL" id="AFG65989.1"/>
    </source>
</evidence>
<evidence type="ECO:0000313" key="14">
    <source>
        <dbReference type="EMBL" id="AFG65991.1"/>
    </source>
</evidence>
<evidence type="ECO:0000313" key="5">
    <source>
        <dbReference type="EMBL" id="AFG65981.1"/>
    </source>
</evidence>
<evidence type="ECO:0000313" key="8">
    <source>
        <dbReference type="EMBL" id="AFG65985.1"/>
    </source>
</evidence>
<dbReference type="EMBL" id="FJ045432">
    <property type="protein sequence ID" value="AFG65993.1"/>
    <property type="molecule type" value="Genomic_DNA"/>
</dbReference>
<sequence>VGNDRDTKDIDSRFSAKKPPPNLQIRAAIGTALGAAAAHTKLLADQEEREMEHLISIVIENQLKKLHYKIQHFKELEDIMEKEHALMEQTKELLIAERLRIAQKKLGSKLSGSR</sequence>
<evidence type="ECO:0000256" key="1">
    <source>
        <dbReference type="ARBA" id="ARBA00023242"/>
    </source>
</evidence>
<evidence type="ECO:0000313" key="4">
    <source>
        <dbReference type="EMBL" id="AFG65980.1"/>
    </source>
</evidence>
<feature type="domain" description="SMARCC C-terminal" evidence="2">
    <location>
        <begin position="31"/>
        <end position="107"/>
    </location>
</feature>
<evidence type="ECO:0000313" key="9">
    <source>
        <dbReference type="EMBL" id="AFG65986.1"/>
    </source>
</evidence>
<dbReference type="EMBL" id="FJ045431">
    <property type="protein sequence ID" value="AFG65991.1"/>
    <property type="molecule type" value="Genomic_DNA"/>
</dbReference>
<reference evidence="11" key="1">
    <citation type="submission" date="2008-08" db="EMBL/GenBank/DDBJ databases">
        <title>Nucleotide Diversity and Divergence in the Loblolly Pine Gene Space.</title>
        <authorList>
            <person name="Neale D.B."/>
            <person name="Wegrzyn J.L."/>
            <person name="Lee J.M."/>
            <person name="Eckert A.J."/>
            <person name="Liechty J.D."/>
            <person name="Stevens K.A."/>
            <person name="Langley C.H."/>
        </authorList>
    </citation>
    <scope>NUCLEOTIDE SEQUENCE</scope>
    <source>
        <strain evidence="6">3977</strain>
        <strain evidence="16">3978</strain>
        <strain evidence="3">3979</strain>
        <strain evidence="5">3980</strain>
        <strain evidence="4">3981</strain>
        <strain evidence="8">3983</strain>
        <strain evidence="7">3984</strain>
        <strain evidence="13">3985</strain>
        <strain evidence="14">3986</strain>
        <strain evidence="11">3987</strain>
        <strain evidence="9">3988</strain>
        <strain evidence="15">3990</strain>
        <strain evidence="10">3992</strain>
        <strain evidence="12">3993</strain>
        <tissue evidence="11">Megagametophyte</tissue>
    </source>
</reference>
<evidence type="ECO:0000313" key="16">
    <source>
        <dbReference type="EMBL" id="AFG65993.1"/>
    </source>
</evidence>
<evidence type="ECO:0000313" key="6">
    <source>
        <dbReference type="EMBL" id="AFG65982.1"/>
    </source>
</evidence>
<proteinExistence type="predicted"/>
<dbReference type="EMBL" id="FJ045435">
    <property type="protein sequence ID" value="AFG65978.1"/>
    <property type="molecule type" value="Genomic_DNA"/>
</dbReference>
<dbReference type="EMBL" id="FJ045440">
    <property type="protein sequence ID" value="AFG65981.1"/>
    <property type="molecule type" value="Genomic_DNA"/>
</dbReference>
<dbReference type="EMBL" id="FJ045445">
    <property type="protein sequence ID" value="AFG65980.1"/>
    <property type="molecule type" value="Genomic_DNA"/>
</dbReference>
<protein>
    <recommendedName>
        <fullName evidence="2">SMARCC C-terminal domain-containing protein</fullName>
    </recommendedName>
</protein>
<evidence type="ECO:0000313" key="3">
    <source>
        <dbReference type="EMBL" id="AFG65978.1"/>
    </source>
</evidence>
<feature type="non-terminal residue" evidence="11">
    <location>
        <position position="1"/>
    </location>
</feature>
<dbReference type="EMBL" id="FJ045446">
    <property type="protein sequence ID" value="AFG65986.1"/>
    <property type="molecule type" value="Genomic_DNA"/>
</dbReference>
<dbReference type="PANTHER" id="PTHR12802:SF140">
    <property type="entry name" value="SWI_SNF COMPLEX SUBUNIT SWI3A"/>
    <property type="match status" value="1"/>
</dbReference>
<dbReference type="AlphaFoldDB" id="H9WVE5"/>
<evidence type="ECO:0000259" key="2">
    <source>
        <dbReference type="Pfam" id="PF16495"/>
    </source>
</evidence>
<dbReference type="EMBL" id="FJ045430">
    <property type="protein sequence ID" value="AFG65985.1"/>
    <property type="molecule type" value="Genomic_DNA"/>
</dbReference>
<dbReference type="Pfam" id="PF16495">
    <property type="entry name" value="SWIRM-assoc_1"/>
    <property type="match status" value="1"/>
</dbReference>
<gene>
    <name evidence="11" type="ORF">0_11034_01</name>
</gene>
<evidence type="ECO:0000313" key="13">
    <source>
        <dbReference type="EMBL" id="AFG65990.1"/>
    </source>
</evidence>
<dbReference type="EMBL" id="FJ045439">
    <property type="protein sequence ID" value="AFG65982.1"/>
    <property type="molecule type" value="Genomic_DNA"/>
</dbReference>
<dbReference type="PANTHER" id="PTHR12802">
    <property type="entry name" value="SWI/SNF COMPLEX-RELATED"/>
    <property type="match status" value="1"/>
</dbReference>